<evidence type="ECO:0000259" key="11">
    <source>
        <dbReference type="Pfam" id="PF00266"/>
    </source>
</evidence>
<comment type="cofactor">
    <cofactor evidence="1">
        <name>pyridoxal 5'-phosphate</name>
        <dbReference type="ChEBI" id="CHEBI:597326"/>
    </cofactor>
</comment>
<dbReference type="InterPro" id="IPR016454">
    <property type="entry name" value="Cysteine_dSase"/>
</dbReference>
<name>A0A371BGV3_9SPHN</name>
<dbReference type="OrthoDB" id="9804366at2"/>
<evidence type="ECO:0000256" key="10">
    <source>
        <dbReference type="ARBA" id="ARBA00050776"/>
    </source>
</evidence>
<evidence type="ECO:0000256" key="8">
    <source>
        <dbReference type="ARBA" id="ARBA00023004"/>
    </source>
</evidence>
<evidence type="ECO:0000256" key="1">
    <source>
        <dbReference type="ARBA" id="ARBA00001933"/>
    </source>
</evidence>
<comment type="caution">
    <text evidence="12">The sequence shown here is derived from an EMBL/GenBank/DDBJ whole genome shotgun (WGS) entry which is preliminary data.</text>
</comment>
<evidence type="ECO:0000256" key="4">
    <source>
        <dbReference type="ARBA" id="ARBA00013558"/>
    </source>
</evidence>
<dbReference type="InterPro" id="IPR015424">
    <property type="entry name" value="PyrdxlP-dep_Trfase"/>
</dbReference>
<gene>
    <name evidence="12" type="ORF">DXH95_04290</name>
</gene>
<dbReference type="PIRSF" id="PIRSF005572">
    <property type="entry name" value="NifS"/>
    <property type="match status" value="1"/>
</dbReference>
<dbReference type="AlphaFoldDB" id="A0A371BGV3"/>
<dbReference type="GO" id="GO:0046872">
    <property type="term" value="F:metal ion binding"/>
    <property type="evidence" value="ECO:0007669"/>
    <property type="project" value="UniProtKB-KW"/>
</dbReference>
<protein>
    <recommendedName>
        <fullName evidence="4">Cysteine desulfurase</fullName>
    </recommendedName>
</protein>
<dbReference type="PANTHER" id="PTHR11601:SF34">
    <property type="entry name" value="CYSTEINE DESULFURASE"/>
    <property type="match status" value="1"/>
</dbReference>
<organism evidence="12 13">
    <name type="scientific">Sphingorhabdus pulchriflava</name>
    <dbReference type="NCBI Taxonomy" id="2292257"/>
    <lineage>
        <taxon>Bacteria</taxon>
        <taxon>Pseudomonadati</taxon>
        <taxon>Pseudomonadota</taxon>
        <taxon>Alphaproteobacteria</taxon>
        <taxon>Sphingomonadales</taxon>
        <taxon>Sphingomonadaceae</taxon>
        <taxon>Sphingorhabdus</taxon>
    </lineage>
</organism>
<comment type="catalytic activity">
    <reaction evidence="10">
        <text>(sulfur carrier)-H + L-cysteine = (sulfur carrier)-SH + L-alanine</text>
        <dbReference type="Rhea" id="RHEA:43892"/>
        <dbReference type="Rhea" id="RHEA-COMP:14737"/>
        <dbReference type="Rhea" id="RHEA-COMP:14739"/>
        <dbReference type="ChEBI" id="CHEBI:29917"/>
        <dbReference type="ChEBI" id="CHEBI:35235"/>
        <dbReference type="ChEBI" id="CHEBI:57972"/>
        <dbReference type="ChEBI" id="CHEBI:64428"/>
        <dbReference type="EC" id="2.8.1.7"/>
    </reaction>
</comment>
<evidence type="ECO:0000313" key="13">
    <source>
        <dbReference type="Proteomes" id="UP000263833"/>
    </source>
</evidence>
<reference evidence="13" key="1">
    <citation type="submission" date="2018-08" db="EMBL/GenBank/DDBJ databases">
        <authorList>
            <person name="Kim S.-J."/>
            <person name="Jung G.-Y."/>
        </authorList>
    </citation>
    <scope>NUCLEOTIDE SEQUENCE [LARGE SCALE GENOMIC DNA]</scope>
    <source>
        <strain evidence="13">GY_G</strain>
    </source>
</reference>
<comment type="function">
    <text evidence="2">Catalyzes the removal of elemental sulfur atoms from cysteine to produce alanine. Seems to participate in the biosynthesis of the nitrogenase metalloclusters by providing the inorganic sulfur required for the Fe-S core formation.</text>
</comment>
<evidence type="ECO:0000256" key="9">
    <source>
        <dbReference type="ARBA" id="ARBA00023014"/>
    </source>
</evidence>
<proteinExistence type="inferred from homology"/>
<sequence length="346" mass="35952">MAQERLYLDHAATTPVLPSVRAAMADALERWANPSSPHGEGRAARAALENARTRIGKALRWDGEILFTSGASEAIGLALDGFDAVASAVEHDAVLSAVGEEPRLSVDGNGLVQLGIIAKGRRYAIQQVNNETGVIQPLPELGARIRAGGGLLVADCSQGAGKLQLPDADIIILSAHKLGGPPGLGALLVKDLALLRPTGGQEKGYRRGTENLPAILGLAAALEAGSDWLVEASALRTKLETAIEYEDGDVIAKGVPRLATIGSYRMPGVSASSQLISFDLAGISVSAGSACSSGTLKASHVLTAMGWDAKAAGEVVRVSFGPQTKEADIDRFIATWKTIRERAQAA</sequence>
<evidence type="ECO:0000256" key="6">
    <source>
        <dbReference type="ARBA" id="ARBA00022723"/>
    </source>
</evidence>
<dbReference type="GO" id="GO:0051536">
    <property type="term" value="F:iron-sulfur cluster binding"/>
    <property type="evidence" value="ECO:0007669"/>
    <property type="project" value="UniProtKB-KW"/>
</dbReference>
<keyword evidence="5 12" id="KW-0808">Transferase</keyword>
<keyword evidence="8" id="KW-0408">Iron</keyword>
<dbReference type="SUPFAM" id="SSF53383">
    <property type="entry name" value="PLP-dependent transferases"/>
    <property type="match status" value="1"/>
</dbReference>
<comment type="similarity">
    <text evidence="3">Belongs to the class-V pyridoxal-phosphate-dependent aminotransferase family. NifS/IscS subfamily.</text>
</comment>
<keyword evidence="7" id="KW-0663">Pyridoxal phosphate</keyword>
<feature type="domain" description="Aminotransferase class V" evidence="11">
    <location>
        <begin position="7"/>
        <end position="332"/>
    </location>
</feature>
<dbReference type="Gene3D" id="3.40.640.10">
    <property type="entry name" value="Type I PLP-dependent aspartate aminotransferase-like (Major domain)"/>
    <property type="match status" value="1"/>
</dbReference>
<dbReference type="Gene3D" id="1.10.260.50">
    <property type="match status" value="1"/>
</dbReference>
<dbReference type="InterPro" id="IPR015422">
    <property type="entry name" value="PyrdxlP-dep_Trfase_small"/>
</dbReference>
<evidence type="ECO:0000256" key="7">
    <source>
        <dbReference type="ARBA" id="ARBA00022898"/>
    </source>
</evidence>
<evidence type="ECO:0000256" key="2">
    <source>
        <dbReference type="ARBA" id="ARBA00003120"/>
    </source>
</evidence>
<dbReference type="GO" id="GO:0008483">
    <property type="term" value="F:transaminase activity"/>
    <property type="evidence" value="ECO:0007669"/>
    <property type="project" value="UniProtKB-KW"/>
</dbReference>
<dbReference type="PANTHER" id="PTHR11601">
    <property type="entry name" value="CYSTEINE DESULFURYLASE FAMILY MEMBER"/>
    <property type="match status" value="1"/>
</dbReference>
<evidence type="ECO:0000256" key="5">
    <source>
        <dbReference type="ARBA" id="ARBA00022679"/>
    </source>
</evidence>
<dbReference type="InterPro" id="IPR015421">
    <property type="entry name" value="PyrdxlP-dep_Trfase_major"/>
</dbReference>
<keyword evidence="12" id="KW-0032">Aminotransferase</keyword>
<dbReference type="Gene3D" id="3.90.1150.10">
    <property type="entry name" value="Aspartate Aminotransferase, domain 1"/>
    <property type="match status" value="1"/>
</dbReference>
<accession>A0A371BGV3</accession>
<keyword evidence="13" id="KW-1185">Reference proteome</keyword>
<dbReference type="InterPro" id="IPR000192">
    <property type="entry name" value="Aminotrans_V_dom"/>
</dbReference>
<dbReference type="RefSeq" id="WP_115548192.1">
    <property type="nucleotide sequence ID" value="NZ_QRGP01000001.1"/>
</dbReference>
<keyword evidence="6" id="KW-0479">Metal-binding</keyword>
<evidence type="ECO:0000313" key="12">
    <source>
        <dbReference type="EMBL" id="RDV06643.1"/>
    </source>
</evidence>
<dbReference type="GO" id="GO:0031071">
    <property type="term" value="F:cysteine desulfurase activity"/>
    <property type="evidence" value="ECO:0007669"/>
    <property type="project" value="UniProtKB-EC"/>
</dbReference>
<dbReference type="Pfam" id="PF00266">
    <property type="entry name" value="Aminotran_5"/>
    <property type="match status" value="1"/>
</dbReference>
<evidence type="ECO:0000256" key="3">
    <source>
        <dbReference type="ARBA" id="ARBA00006490"/>
    </source>
</evidence>
<dbReference type="Proteomes" id="UP000263833">
    <property type="component" value="Unassembled WGS sequence"/>
</dbReference>
<keyword evidence="9" id="KW-0411">Iron-sulfur</keyword>
<dbReference type="EMBL" id="QRGP01000001">
    <property type="protein sequence ID" value="RDV06643.1"/>
    <property type="molecule type" value="Genomic_DNA"/>
</dbReference>